<dbReference type="InterPro" id="IPR052638">
    <property type="entry name" value="PiggyBac_TE-derived"/>
</dbReference>
<proteinExistence type="predicted"/>
<sequence length="598" mass="68056">IIKIRNVPAHPAISEDEESDSGDNDIEDPDFIPPSHDLDTSDLSDSGPSGKRRCVRPTVEVLEDEDDEDDLHDHNSNRHEDDDQPAPQAKRPTQEKKSTARLTTWKMVDLNNPPLPEYQHSPPDFVGTPFEYFSRYFSPEVIKHITYQTNLYATQKDVNTTFTTTEDEMLNFLAILIYMGIAELPSIDDYWAMDTRVPQVANLMSSKRFRLMRRLVHFNDNTQIPGTVDRFFKIRPLFSFLNTVFRKEPQTPKQSVDEVMVAYKGKTAGNLRQYIKNKPDKWGFKLFARASEDGFIHDMVLYQGKTTLEAHGVPLMPIQKTLGATSQIVSVLVSTMSLSTTTAIFADNFFTSLELVRYLKDKNCRYTGTARDNRIGKPPLKSIKEMEKKAVPRGTYSYVTSDDGILALRWKDNKTVTLLSTDIGVEPMSSVHRYCSETKQKEEVSCPAVIKSYNSSMGGIDKSDMLVHLYRSPMKSKRWYMRLFAYAIDVSLTNAWVIYKRDCKALGVDGLSAFQASLSTSVDVPKPVKGHRSHTPDRLVRFDLSLFHAPLHTTRQTCKHCSKKGHILRSNILCRVCKVHLCLNADRNCFIKHHDAVA</sequence>
<organism evidence="3 4">
    <name type="scientific">Salarias fasciatus</name>
    <name type="common">Jewelled blenny</name>
    <name type="synonym">Blennius fasciatus</name>
    <dbReference type="NCBI Taxonomy" id="181472"/>
    <lineage>
        <taxon>Eukaryota</taxon>
        <taxon>Metazoa</taxon>
        <taxon>Chordata</taxon>
        <taxon>Craniata</taxon>
        <taxon>Vertebrata</taxon>
        <taxon>Euteleostomi</taxon>
        <taxon>Actinopterygii</taxon>
        <taxon>Neopterygii</taxon>
        <taxon>Teleostei</taxon>
        <taxon>Neoteleostei</taxon>
        <taxon>Acanthomorphata</taxon>
        <taxon>Ovalentaria</taxon>
        <taxon>Blenniimorphae</taxon>
        <taxon>Blenniiformes</taxon>
        <taxon>Blennioidei</taxon>
        <taxon>Blenniidae</taxon>
        <taxon>Salariinae</taxon>
        <taxon>Salarias</taxon>
    </lineage>
</organism>
<reference evidence="3" key="2">
    <citation type="submission" date="2025-09" db="UniProtKB">
        <authorList>
            <consortium name="Ensembl"/>
        </authorList>
    </citation>
    <scope>IDENTIFICATION</scope>
</reference>
<evidence type="ECO:0000313" key="3">
    <source>
        <dbReference type="Ensembl" id="ENSSFAP00005009740.1"/>
    </source>
</evidence>
<dbReference type="InterPro" id="IPR029526">
    <property type="entry name" value="PGBD"/>
</dbReference>
<feature type="compositionally biased region" description="Acidic residues" evidence="1">
    <location>
        <begin position="61"/>
        <end position="70"/>
    </location>
</feature>
<feature type="region of interest" description="Disordered" evidence="1">
    <location>
        <begin position="1"/>
        <end position="99"/>
    </location>
</feature>
<dbReference type="PANTHER" id="PTHR47055:SF3">
    <property type="entry name" value="PHORBOL-ESTER_DAG-TYPE DOMAIN-CONTAINING PROTEIN"/>
    <property type="match status" value="1"/>
</dbReference>
<dbReference type="InParanoid" id="A0A672FY23"/>
<dbReference type="Proteomes" id="UP000472267">
    <property type="component" value="Unassembled WGS sequence"/>
</dbReference>
<dbReference type="Ensembl" id="ENSSFAT00005010185.1">
    <property type="protein sequence ID" value="ENSSFAP00005009740.1"/>
    <property type="gene ID" value="ENSSFAG00005005546.1"/>
</dbReference>
<feature type="domain" description="PiggyBac transposable element-derived protein" evidence="2">
    <location>
        <begin position="128"/>
        <end position="496"/>
    </location>
</feature>
<evidence type="ECO:0000259" key="2">
    <source>
        <dbReference type="Pfam" id="PF13843"/>
    </source>
</evidence>
<dbReference type="AlphaFoldDB" id="A0A672FY23"/>
<feature type="compositionally biased region" description="Acidic residues" evidence="1">
    <location>
        <begin position="14"/>
        <end position="30"/>
    </location>
</feature>
<dbReference type="OMA" id="QNHKQIC"/>
<feature type="compositionally biased region" description="Basic and acidic residues" evidence="1">
    <location>
        <begin position="71"/>
        <end position="81"/>
    </location>
</feature>
<accession>A0A672FY23</accession>
<evidence type="ECO:0000256" key="1">
    <source>
        <dbReference type="SAM" id="MobiDB-lite"/>
    </source>
</evidence>
<name>A0A672FY23_SALFA</name>
<keyword evidence="4" id="KW-1185">Reference proteome</keyword>
<protein>
    <recommendedName>
        <fullName evidence="2">PiggyBac transposable element-derived protein domain-containing protein</fullName>
    </recommendedName>
</protein>
<dbReference type="Pfam" id="PF13843">
    <property type="entry name" value="DDE_Tnp_1_7"/>
    <property type="match status" value="1"/>
</dbReference>
<dbReference type="PANTHER" id="PTHR47055">
    <property type="entry name" value="DDE_TNP_1_7 DOMAIN-CONTAINING PROTEIN"/>
    <property type="match status" value="1"/>
</dbReference>
<dbReference type="GO" id="GO:0043565">
    <property type="term" value="F:sequence-specific DNA binding"/>
    <property type="evidence" value="ECO:0007669"/>
    <property type="project" value="TreeGrafter"/>
</dbReference>
<evidence type="ECO:0000313" key="4">
    <source>
        <dbReference type="Proteomes" id="UP000472267"/>
    </source>
</evidence>
<reference evidence="3" key="1">
    <citation type="submission" date="2025-08" db="UniProtKB">
        <authorList>
            <consortium name="Ensembl"/>
        </authorList>
    </citation>
    <scope>IDENTIFICATION</scope>
</reference>